<feature type="transmembrane region" description="Helical" evidence="1">
    <location>
        <begin position="52"/>
        <end position="71"/>
    </location>
</feature>
<name>A0A067GXR4_CITSI</name>
<dbReference type="InterPro" id="IPR048354">
    <property type="entry name" value="TOD1_MUCI70_glycTrfase_dom"/>
</dbReference>
<dbReference type="EMBL" id="KK784874">
    <property type="protein sequence ID" value="KDO84404.1"/>
    <property type="molecule type" value="Genomic_DNA"/>
</dbReference>
<feature type="non-terminal residue" evidence="3">
    <location>
        <position position="213"/>
    </location>
</feature>
<dbReference type="Proteomes" id="UP000027120">
    <property type="component" value="Unassembled WGS sequence"/>
</dbReference>
<evidence type="ECO:0000259" key="2">
    <source>
        <dbReference type="Pfam" id="PF04765"/>
    </source>
</evidence>
<keyword evidence="4" id="KW-1185">Reference proteome</keyword>
<dbReference type="InterPro" id="IPR006852">
    <property type="entry name" value="TOD1_MUCI70"/>
</dbReference>
<reference evidence="3 4" key="1">
    <citation type="submission" date="2014-04" db="EMBL/GenBank/DDBJ databases">
        <authorList>
            <consortium name="International Citrus Genome Consortium"/>
            <person name="Gmitter F."/>
            <person name="Chen C."/>
            <person name="Farmerie W."/>
            <person name="Harkins T."/>
            <person name="Desany B."/>
            <person name="Mohiuddin M."/>
            <person name="Kodira C."/>
            <person name="Borodovsky M."/>
            <person name="Lomsadze A."/>
            <person name="Burns P."/>
            <person name="Jenkins J."/>
            <person name="Prochnik S."/>
            <person name="Shu S."/>
            <person name="Chapman J."/>
            <person name="Pitluck S."/>
            <person name="Schmutz J."/>
            <person name="Rokhsar D."/>
        </authorList>
    </citation>
    <scope>NUCLEOTIDE SEQUENCE</scope>
</reference>
<dbReference type="Pfam" id="PF04765">
    <property type="entry name" value="TOD1_MUCI70"/>
    <property type="match status" value="1"/>
</dbReference>
<evidence type="ECO:0000256" key="1">
    <source>
        <dbReference type="SAM" id="Phobius"/>
    </source>
</evidence>
<organism evidence="3 4">
    <name type="scientific">Citrus sinensis</name>
    <name type="common">Sweet orange</name>
    <name type="synonym">Citrus aurantium var. sinensis</name>
    <dbReference type="NCBI Taxonomy" id="2711"/>
    <lineage>
        <taxon>Eukaryota</taxon>
        <taxon>Viridiplantae</taxon>
        <taxon>Streptophyta</taxon>
        <taxon>Embryophyta</taxon>
        <taxon>Tracheophyta</taxon>
        <taxon>Spermatophyta</taxon>
        <taxon>Magnoliopsida</taxon>
        <taxon>eudicotyledons</taxon>
        <taxon>Gunneridae</taxon>
        <taxon>Pentapetalae</taxon>
        <taxon>rosids</taxon>
        <taxon>malvids</taxon>
        <taxon>Sapindales</taxon>
        <taxon>Rutaceae</taxon>
        <taxon>Aurantioideae</taxon>
        <taxon>Citrus</taxon>
    </lineage>
</organism>
<dbReference type="PANTHER" id="PTHR12956">
    <property type="entry name" value="ALKALINE CERAMIDASE-RELATED"/>
    <property type="match status" value="1"/>
</dbReference>
<feature type="domain" description="TOD1/MUCI70 glycosyltransferase-like" evidence="2">
    <location>
        <begin position="177"/>
        <end position="211"/>
    </location>
</feature>
<sequence>MSSSLFNDSGVSIPISDDDSDELGRMRVRVRRKRKKSLHRVNNELTRRVVRFFMKYWMVLVLVFAIGLLVFEATRIGRKPSMIVKTEQGKVTSQLKEFKRPIPDKKSNSTLNRLDPVMKIVHGVKEPCLKMLRPDELENLDLPMNKESSSPIKKVVYLSGNDLPYVGGNSTLSQQPREGTRFNLFTGIQTFDQREESFKVKETAEIHCGFYSE</sequence>
<keyword evidence="1" id="KW-0472">Membrane</keyword>
<keyword evidence="1" id="KW-0812">Transmembrane</keyword>
<proteinExistence type="predicted"/>
<protein>
    <recommendedName>
        <fullName evidence="2">TOD1/MUCI70 glycosyltransferase-like domain-containing protein</fullName>
    </recommendedName>
</protein>
<evidence type="ECO:0000313" key="3">
    <source>
        <dbReference type="EMBL" id="KDO84404.1"/>
    </source>
</evidence>
<dbReference type="STRING" id="2711.A0A067GXR4"/>
<dbReference type="AlphaFoldDB" id="A0A067GXR4"/>
<dbReference type="PANTHER" id="PTHR12956:SF22">
    <property type="entry name" value="OS06G0724300 PROTEIN"/>
    <property type="match status" value="1"/>
</dbReference>
<accession>A0A067GXR4</accession>
<keyword evidence="1" id="KW-1133">Transmembrane helix</keyword>
<evidence type="ECO:0000313" key="4">
    <source>
        <dbReference type="Proteomes" id="UP000027120"/>
    </source>
</evidence>
<gene>
    <name evidence="3" type="ORF">CISIN_1g042685mg</name>
</gene>